<keyword evidence="5" id="KW-1185">Reference proteome</keyword>
<accession>A0ABY6A8E6</accession>
<reference evidence="5" key="1">
    <citation type="submission" date="2020-06" db="EMBL/GenBank/DDBJ databases">
        <title>Thalassolituus marinus alknpb1M-1, a hydrocarbon-degrading bacterium isolated from the deep-sea overlying water using an in-situ strategy from the South China Sea basin.</title>
        <authorList>
            <person name="Dong C."/>
            <person name="Chen Y."/>
            <person name="Shao Z."/>
        </authorList>
    </citation>
    <scope>NUCLEOTIDE SEQUENCE [LARGE SCALE GENOMIC DNA]</scope>
    <source>
        <strain evidence="5">alknpb1M-1</strain>
    </source>
</reference>
<keyword evidence="1" id="KW-0805">Transcription regulation</keyword>
<proteinExistence type="predicted"/>
<keyword evidence="2" id="KW-0804">Transcription</keyword>
<evidence type="ECO:0000313" key="5">
    <source>
        <dbReference type="Proteomes" id="UP001065322"/>
    </source>
</evidence>
<dbReference type="SUPFAM" id="SSF46689">
    <property type="entry name" value="Homeodomain-like"/>
    <property type="match status" value="1"/>
</dbReference>
<protein>
    <submittedName>
        <fullName evidence="4">AraC family transcriptional regulator</fullName>
    </submittedName>
</protein>
<name>A0ABY6A8E6_9GAMM</name>
<dbReference type="SMART" id="SM00342">
    <property type="entry name" value="HTH_ARAC"/>
    <property type="match status" value="1"/>
</dbReference>
<dbReference type="Proteomes" id="UP001065322">
    <property type="component" value="Chromosome"/>
</dbReference>
<dbReference type="PROSITE" id="PS01124">
    <property type="entry name" value="HTH_ARAC_FAMILY_2"/>
    <property type="match status" value="1"/>
</dbReference>
<gene>
    <name evidence="4" type="ORF">HUF19_07060</name>
</gene>
<evidence type="ECO:0000313" key="4">
    <source>
        <dbReference type="EMBL" id="UXD87202.1"/>
    </source>
</evidence>
<dbReference type="Gene3D" id="1.10.10.60">
    <property type="entry name" value="Homeodomain-like"/>
    <property type="match status" value="1"/>
</dbReference>
<organism evidence="4 5">
    <name type="scientific">Thalassolituus hydrocarboniclasticus</name>
    <dbReference type="NCBI Taxonomy" id="2742796"/>
    <lineage>
        <taxon>Bacteria</taxon>
        <taxon>Pseudomonadati</taxon>
        <taxon>Pseudomonadota</taxon>
        <taxon>Gammaproteobacteria</taxon>
        <taxon>Oceanospirillales</taxon>
        <taxon>Oceanospirillaceae</taxon>
        <taxon>Thalassolituus</taxon>
    </lineage>
</organism>
<dbReference type="Pfam" id="PF12833">
    <property type="entry name" value="HTH_18"/>
    <property type="match status" value="1"/>
</dbReference>
<dbReference type="InterPro" id="IPR009057">
    <property type="entry name" value="Homeodomain-like_sf"/>
</dbReference>
<sequence length="259" mass="29183">MNEDEPMNPVICTWSAELPAGTEVIWPDGCRDVIAIMPAGQPAALLCSALDESARHIQCQTATRFMGIRLAPGVRFAWERKAPAMLLSDRYLQRWSAPLLQLTDQHSEAQNSSTSTDNLLRYLQQQIDNHAITPPEWINAYLLELAEQDGDYRPPGASVHRPRSERNMRRLLVEYTGRPPRYWQQLARIRATARAIAGSDEPLAALAAEYHFADQAHMSRDIRRWLGCTPAMLRADNNGNDRRANNLARLSAPDAFTLI</sequence>
<dbReference type="EMBL" id="CP054475">
    <property type="protein sequence ID" value="UXD87202.1"/>
    <property type="molecule type" value="Genomic_DNA"/>
</dbReference>
<evidence type="ECO:0000259" key="3">
    <source>
        <dbReference type="PROSITE" id="PS01124"/>
    </source>
</evidence>
<evidence type="ECO:0000256" key="2">
    <source>
        <dbReference type="ARBA" id="ARBA00023163"/>
    </source>
</evidence>
<feature type="domain" description="HTH araC/xylS-type" evidence="3">
    <location>
        <begin position="164"/>
        <end position="236"/>
    </location>
</feature>
<evidence type="ECO:0000256" key="1">
    <source>
        <dbReference type="ARBA" id="ARBA00023015"/>
    </source>
</evidence>
<dbReference type="InterPro" id="IPR018060">
    <property type="entry name" value="HTH_AraC"/>
</dbReference>
<dbReference type="RefSeq" id="WP_260999122.1">
    <property type="nucleotide sequence ID" value="NZ_CP054475.1"/>
</dbReference>